<keyword evidence="2" id="KW-1185">Reference proteome</keyword>
<evidence type="ECO:0008006" key="3">
    <source>
        <dbReference type="Google" id="ProtNLM"/>
    </source>
</evidence>
<protein>
    <recommendedName>
        <fullName evidence="3">WalW protein</fullName>
    </recommendedName>
</protein>
<comment type="caution">
    <text evidence="1">The sequence shown here is derived from an EMBL/GenBank/DDBJ whole genome shotgun (WGS) entry which is preliminary data.</text>
</comment>
<dbReference type="EMBL" id="BGZH01000001">
    <property type="protein sequence ID" value="GBO82768.1"/>
    <property type="molecule type" value="Genomic_DNA"/>
</dbReference>
<dbReference type="Gene3D" id="3.20.20.370">
    <property type="entry name" value="Glycoside hydrolase/deacetylase"/>
    <property type="match status" value="1"/>
</dbReference>
<dbReference type="GO" id="GO:0005975">
    <property type="term" value="P:carbohydrate metabolic process"/>
    <property type="evidence" value="ECO:0007669"/>
    <property type="project" value="InterPro"/>
</dbReference>
<gene>
    <name evidence="1" type="ORF">MS5N3_02190</name>
</gene>
<organism evidence="1 2">
    <name type="scientific">Marinobacter salsuginis</name>
    <dbReference type="NCBI Taxonomy" id="418719"/>
    <lineage>
        <taxon>Bacteria</taxon>
        <taxon>Pseudomonadati</taxon>
        <taxon>Pseudomonadota</taxon>
        <taxon>Gammaproteobacteria</taxon>
        <taxon>Pseudomonadales</taxon>
        <taxon>Marinobacteraceae</taxon>
        <taxon>Marinobacter</taxon>
    </lineage>
</organism>
<dbReference type="Proteomes" id="UP000340077">
    <property type="component" value="Unassembled WGS sequence"/>
</dbReference>
<dbReference type="CDD" id="cd10935">
    <property type="entry name" value="CE4_WalW"/>
    <property type="match status" value="1"/>
</dbReference>
<accession>A0A5M3PIV1</accession>
<reference evidence="1 2" key="1">
    <citation type="journal article" date="2019" name="J. Gen. Appl. Microbiol.">
        <title>Aerobic degradation of cis-dichloroethene by the marine bacterium Marinobacter salsuginis strain 5N-3.</title>
        <authorList>
            <person name="Inoue Y."/>
            <person name="Fukunaga Y."/>
            <person name="Katsumata H."/>
            <person name="Ohji S."/>
            <person name="Hosoyama A."/>
            <person name="Mori K."/>
            <person name="Ando K."/>
        </authorList>
    </citation>
    <scope>NUCLEOTIDE SEQUENCE [LARGE SCALE GENOMIC DNA]</scope>
    <source>
        <strain evidence="1 2">5N-3</strain>
    </source>
</reference>
<evidence type="ECO:0000313" key="1">
    <source>
        <dbReference type="EMBL" id="GBO82768.1"/>
    </source>
</evidence>
<evidence type="ECO:0000313" key="2">
    <source>
        <dbReference type="Proteomes" id="UP000340077"/>
    </source>
</evidence>
<dbReference type="SUPFAM" id="SSF88713">
    <property type="entry name" value="Glycoside hydrolase/deacetylase"/>
    <property type="match status" value="1"/>
</dbReference>
<dbReference type="AlphaFoldDB" id="A0A5M3PIV1"/>
<dbReference type="InterPro" id="IPR011330">
    <property type="entry name" value="Glyco_hydro/deAcase_b/a-brl"/>
</dbReference>
<dbReference type="RefSeq" id="WP_069183461.1">
    <property type="nucleotide sequence ID" value="NZ_BGZH01000001.1"/>
</dbReference>
<proteinExistence type="predicted"/>
<sequence>MFKDCKEIRLPADSPPYLVVVVDAEEEFDWSAAPDSRENSVSAMEYIGRAQAIFREYGITPCYVIDYPVASQKEGFGLLKQYYDRGECDIGAQLHPWVNPPFKEALTRSNMYPGNLPRDLEKEKLSNLKDRIAESFGFQPTIYKAGRYGFGENTQEILAELGFTIDLSVCPPMDGSEDGGPDYSHFGPNPFWFGDPDRPLLEIPCTGAFLGWAASFGRPLHNVAWSLRQFRLPGVLARLGAVDRLMLSPEGYSSNEHLRLTKSLLGRGTRVFTWSFHSPSVVPGNTTYVRNEAQLGEFLERFRRFFDFFFNEMGGKAISPTQLRLLAEQAEC</sequence>
<name>A0A5M3PIV1_9GAMM</name>